<dbReference type="InterPro" id="IPR050171">
    <property type="entry name" value="MFS_Transporters"/>
</dbReference>
<sequence>MNFRHFLADWRQLSAASRVLVINGFSFNLGFYMLLPYLSEHLQTDLNLSPWHVGIVIGLRVLSQQGLFLVGGTLGDYLGYKRLILLGCLVRVLGFLLLGFSHSLSLLLLGAFLTGFAGAMFTPSSNAYLANEAPDQQSRHRLFAMQSWMREAGMLLGPLLGLSLLGFDFFWVGLSSALMFLLLFIIQWRYLPNLAASRVHSREQHFLQQWKSMLLNTAFMRFVGCACAFQLFFHQLYLALPSEVAARGLGANVITWVFVTTSILGIGLQLPINRWGRDYLGRACAMGLGLILMGTSFLWFLITISQWPWLNFIAFAVTFSIGSMLVLPLLDSTVAHFGHRSELGSYYGLYSCIGGIVAFLGNLGVGWLLSLEQLATQWIWLGLASLGFLAGFSLYRQVHRLDYPTQATSL</sequence>
<dbReference type="EMBL" id="BMDY01000001">
    <property type="protein sequence ID" value="GGA93288.1"/>
    <property type="molecule type" value="Genomic_DNA"/>
</dbReference>
<proteinExistence type="predicted"/>
<keyword evidence="5 7" id="KW-1133">Transmembrane helix</keyword>
<feature type="transmembrane region" description="Helical" evidence="7">
    <location>
        <begin position="279"/>
        <end position="302"/>
    </location>
</feature>
<accession>A0ABQ1HWR7</accession>
<feature type="domain" description="Major facilitator superfamily (MFS) profile" evidence="8">
    <location>
        <begin position="16"/>
        <end position="399"/>
    </location>
</feature>
<gene>
    <name evidence="9" type="ORF">GCM10007414_02430</name>
</gene>
<dbReference type="InterPro" id="IPR036259">
    <property type="entry name" value="MFS_trans_sf"/>
</dbReference>
<feature type="transmembrane region" description="Helical" evidence="7">
    <location>
        <begin position="375"/>
        <end position="395"/>
    </location>
</feature>
<dbReference type="PROSITE" id="PS50850">
    <property type="entry name" value="MFS"/>
    <property type="match status" value="1"/>
</dbReference>
<organism evidence="9 10">
    <name type="scientific">Agarivorans gilvus</name>
    <dbReference type="NCBI Taxonomy" id="680279"/>
    <lineage>
        <taxon>Bacteria</taxon>
        <taxon>Pseudomonadati</taxon>
        <taxon>Pseudomonadota</taxon>
        <taxon>Gammaproteobacteria</taxon>
        <taxon>Alteromonadales</taxon>
        <taxon>Alteromonadaceae</taxon>
        <taxon>Agarivorans</taxon>
    </lineage>
</organism>
<feature type="transmembrane region" description="Helical" evidence="7">
    <location>
        <begin position="347"/>
        <end position="369"/>
    </location>
</feature>
<feature type="transmembrane region" description="Helical" evidence="7">
    <location>
        <begin position="169"/>
        <end position="191"/>
    </location>
</feature>
<comment type="subcellular location">
    <subcellularLocation>
        <location evidence="1">Cell membrane</location>
        <topology evidence="1">Multi-pass membrane protein</topology>
    </subcellularLocation>
</comment>
<evidence type="ECO:0000313" key="9">
    <source>
        <dbReference type="EMBL" id="GGA93288.1"/>
    </source>
</evidence>
<keyword evidence="2" id="KW-0813">Transport</keyword>
<reference evidence="10" key="1">
    <citation type="journal article" date="2019" name="Int. J. Syst. Evol. Microbiol.">
        <title>The Global Catalogue of Microorganisms (GCM) 10K type strain sequencing project: providing services to taxonomists for standard genome sequencing and annotation.</title>
        <authorList>
            <consortium name="The Broad Institute Genomics Platform"/>
            <consortium name="The Broad Institute Genome Sequencing Center for Infectious Disease"/>
            <person name="Wu L."/>
            <person name="Ma J."/>
        </authorList>
    </citation>
    <scope>NUCLEOTIDE SEQUENCE [LARGE SCALE GENOMIC DNA]</scope>
    <source>
        <strain evidence="10">CGMCC 1.10131</strain>
    </source>
</reference>
<feature type="transmembrane region" description="Helical" evidence="7">
    <location>
        <begin position="253"/>
        <end position="272"/>
    </location>
</feature>
<dbReference type="RefSeq" id="WP_055731846.1">
    <property type="nucleotide sequence ID" value="NZ_BMDY01000001.1"/>
</dbReference>
<keyword evidence="6 7" id="KW-0472">Membrane</keyword>
<evidence type="ECO:0000313" key="10">
    <source>
        <dbReference type="Proteomes" id="UP000651977"/>
    </source>
</evidence>
<evidence type="ECO:0000256" key="6">
    <source>
        <dbReference type="ARBA" id="ARBA00023136"/>
    </source>
</evidence>
<feature type="transmembrane region" description="Helical" evidence="7">
    <location>
        <begin position="20"/>
        <end position="39"/>
    </location>
</feature>
<feature type="transmembrane region" description="Helical" evidence="7">
    <location>
        <begin position="212"/>
        <end position="233"/>
    </location>
</feature>
<evidence type="ECO:0000259" key="8">
    <source>
        <dbReference type="PROSITE" id="PS50850"/>
    </source>
</evidence>
<evidence type="ECO:0000256" key="7">
    <source>
        <dbReference type="SAM" id="Phobius"/>
    </source>
</evidence>
<dbReference type="InterPro" id="IPR011701">
    <property type="entry name" value="MFS"/>
</dbReference>
<evidence type="ECO:0000256" key="3">
    <source>
        <dbReference type="ARBA" id="ARBA00022475"/>
    </source>
</evidence>
<dbReference type="Proteomes" id="UP000651977">
    <property type="component" value="Unassembled WGS sequence"/>
</dbReference>
<dbReference type="SUPFAM" id="SSF103473">
    <property type="entry name" value="MFS general substrate transporter"/>
    <property type="match status" value="1"/>
</dbReference>
<keyword evidence="10" id="KW-1185">Reference proteome</keyword>
<comment type="caution">
    <text evidence="9">The sequence shown here is derived from an EMBL/GenBank/DDBJ whole genome shotgun (WGS) entry which is preliminary data.</text>
</comment>
<evidence type="ECO:0000256" key="5">
    <source>
        <dbReference type="ARBA" id="ARBA00022989"/>
    </source>
</evidence>
<dbReference type="Pfam" id="PF07690">
    <property type="entry name" value="MFS_1"/>
    <property type="match status" value="1"/>
</dbReference>
<keyword evidence="3" id="KW-1003">Cell membrane</keyword>
<protein>
    <submittedName>
        <fullName evidence="9">ABC transporter, permease protein</fullName>
    </submittedName>
</protein>
<keyword evidence="4 7" id="KW-0812">Transmembrane</keyword>
<dbReference type="InterPro" id="IPR020846">
    <property type="entry name" value="MFS_dom"/>
</dbReference>
<name>A0ABQ1HWR7_9ALTE</name>
<evidence type="ECO:0000256" key="2">
    <source>
        <dbReference type="ARBA" id="ARBA00022448"/>
    </source>
</evidence>
<dbReference type="PANTHER" id="PTHR23517:SF2">
    <property type="entry name" value="MULTIDRUG RESISTANCE PROTEIN MDTH"/>
    <property type="match status" value="1"/>
</dbReference>
<feature type="transmembrane region" description="Helical" evidence="7">
    <location>
        <begin position="308"/>
        <end position="327"/>
    </location>
</feature>
<dbReference type="PANTHER" id="PTHR23517">
    <property type="entry name" value="RESISTANCE PROTEIN MDTM, PUTATIVE-RELATED-RELATED"/>
    <property type="match status" value="1"/>
</dbReference>
<dbReference type="Gene3D" id="1.20.1250.20">
    <property type="entry name" value="MFS general substrate transporter like domains"/>
    <property type="match status" value="1"/>
</dbReference>
<evidence type="ECO:0000256" key="4">
    <source>
        <dbReference type="ARBA" id="ARBA00022692"/>
    </source>
</evidence>
<evidence type="ECO:0000256" key="1">
    <source>
        <dbReference type="ARBA" id="ARBA00004651"/>
    </source>
</evidence>
<feature type="transmembrane region" description="Helical" evidence="7">
    <location>
        <begin position="51"/>
        <end position="71"/>
    </location>
</feature>